<dbReference type="Pfam" id="PF00172">
    <property type="entry name" value="Zn_clus"/>
    <property type="match status" value="1"/>
</dbReference>
<evidence type="ECO:0000256" key="6">
    <source>
        <dbReference type="SAM" id="MobiDB-lite"/>
    </source>
</evidence>
<proteinExistence type="predicted"/>
<name>G0WA57_NAUDC</name>
<dbReference type="PANTHER" id="PTHR46910:SF3">
    <property type="entry name" value="HALOTOLERANCE PROTEIN 9-RELATED"/>
    <property type="match status" value="1"/>
</dbReference>
<dbReference type="InterPro" id="IPR007219">
    <property type="entry name" value="XnlR_reg_dom"/>
</dbReference>
<dbReference type="GeneID" id="11495122"/>
<dbReference type="Proteomes" id="UP000000689">
    <property type="component" value="Chromosome 4"/>
</dbReference>
<dbReference type="Gene3D" id="4.10.240.10">
    <property type="entry name" value="Zn(2)-C6 fungal-type DNA-binding domain"/>
    <property type="match status" value="1"/>
</dbReference>
<feature type="region of interest" description="Disordered" evidence="6">
    <location>
        <begin position="79"/>
        <end position="99"/>
    </location>
</feature>
<evidence type="ECO:0000259" key="7">
    <source>
        <dbReference type="PROSITE" id="PS50048"/>
    </source>
</evidence>
<dbReference type="HOGENOM" id="CLU_304446_0_0_1"/>
<sequence length="1107" mass="125493">MNPPFGMESLLNGEETMDGMNNLKLSPSQDTKIKKPAAKVSKACDNCRKRKIKCTGKMPCPTCEAYQCPCIYSAPKPRKKRTSKRHIRSGGSDYHDDITSIESNNNSVSQISNNDINNLNNINNNNNVISNSSNENSLRNMESNQTQNRNQCFPELGTIKAPFAAFDGNLPFKRGPSSPENSSKNDCKEVAPIIQGDNGFYQDDEVLQEELSILQTMVRQLEKLHKSDSHRNNTIANIKLQINDLIDSWTPDVDFTRLSDVPEDDILSLESHLMKNKYTEQVCITNFSIWSNGKRNADDNTPLNPTRQPLIDDFFGLYSAFQAFSLQGIGYSFQKFFVHDTSNPLISKHIKATLYILLRFFDMCFQHLNDGCVSIANPLENYLRRKNLMAPTPTPTPSGNSSVSVGSPNTANEKSLVVLLINRFPQPFIENLTKITIKQLMETVDKDFEMFKLVLDMFEAHRSGFESFMVNEAPKKVKDNGAYELTTELIETFHRFCESEELILALTYSYYNSTLYRQIENNDGLEYLEILVSLLGHQLWCEEFYGFQKVLSVALNQAVKMGLQRWEFYIGLDEQTALRRRKVWWKLYSFEKVFISKMGCQPTIDDSKMNCLLPKSFISAGFLTNADFICKINKVSKPDHFDSMPISDLAEYGTYAVLQVVSVFFSDVLYNERYTSIRNVAKPPSIKTHYLSEISNELISFKERMEGVRRHTSLLFDITNSVINTSPATNTPLSKEDKNHARNYVLCFEYHSGRVLAAVDNLISRLNLPRDLDVVQKASISLQEDIYASWTSITSVILKLEDSYSVCQAFKFYGATCICLLTSRHYYDSLIRLDDLFSIVRIFKECQGFGLGARRGNCTLLEDNRLVKSYRKSSALCAILCRIMLLRYMTKKRICISDLLKLFEEKAPDLAMFPEVILDTRSEIYQNLLEPVLASGFHLNINKMLENNPILDYGKCKQDSAQSISPNMNCGDNAFGKTVVQVPMVSNIPNGPLSGNSESYRSSVTSIRDYPSFPSLKSDGTYTPTYSPLAPYLKQGTPQLPEIEGQVKPQPQDQLPLSDHTNIPNIINLPEIPGGYNLGTLDEFVNNTDLSDLYNVLWSDLYSDAVL</sequence>
<dbReference type="PANTHER" id="PTHR46910">
    <property type="entry name" value="TRANSCRIPTION FACTOR PDR1"/>
    <property type="match status" value="1"/>
</dbReference>
<accession>G0WA57</accession>
<dbReference type="GO" id="GO:0008270">
    <property type="term" value="F:zinc ion binding"/>
    <property type="evidence" value="ECO:0007669"/>
    <property type="project" value="InterPro"/>
</dbReference>
<dbReference type="STRING" id="1071378.G0WA57"/>
<dbReference type="PROSITE" id="PS00463">
    <property type="entry name" value="ZN2_CY6_FUNGAL_1"/>
    <property type="match status" value="1"/>
</dbReference>
<dbReference type="GO" id="GO:0005634">
    <property type="term" value="C:nucleus"/>
    <property type="evidence" value="ECO:0007669"/>
    <property type="project" value="UniProtKB-SubCell"/>
</dbReference>
<dbReference type="InterPro" id="IPR036864">
    <property type="entry name" value="Zn2-C6_fun-type_DNA-bd_sf"/>
</dbReference>
<dbReference type="SMART" id="SM00066">
    <property type="entry name" value="GAL4"/>
    <property type="match status" value="1"/>
</dbReference>
<evidence type="ECO:0000256" key="2">
    <source>
        <dbReference type="ARBA" id="ARBA00022723"/>
    </source>
</evidence>
<dbReference type="GO" id="GO:0000981">
    <property type="term" value="F:DNA-binding transcription factor activity, RNA polymerase II-specific"/>
    <property type="evidence" value="ECO:0007669"/>
    <property type="project" value="InterPro"/>
</dbReference>
<dbReference type="Pfam" id="PF04082">
    <property type="entry name" value="Fungal_trans"/>
    <property type="match status" value="1"/>
</dbReference>
<evidence type="ECO:0000256" key="3">
    <source>
        <dbReference type="ARBA" id="ARBA00022833"/>
    </source>
</evidence>
<reference evidence="8 9" key="1">
    <citation type="journal article" date="2011" name="Proc. Natl. Acad. Sci. U.S.A.">
        <title>Evolutionary erosion of yeast sex chromosomes by mating-type switching accidents.</title>
        <authorList>
            <person name="Gordon J.L."/>
            <person name="Armisen D."/>
            <person name="Proux-Wera E."/>
            <person name="Oheigeartaigh S.S."/>
            <person name="Byrne K.P."/>
            <person name="Wolfe K.H."/>
        </authorList>
    </citation>
    <scope>NUCLEOTIDE SEQUENCE [LARGE SCALE GENOMIC DNA]</scope>
    <source>
        <strain evidence="9">ATCC 10597 / BCRC 20456 / CBS 421 / NBRC 0211 / NRRL Y-12639</strain>
    </source>
</reference>
<dbReference type="RefSeq" id="XP_003669911.1">
    <property type="nucleotide sequence ID" value="XM_003669863.1"/>
</dbReference>
<evidence type="ECO:0000313" key="8">
    <source>
        <dbReference type="EMBL" id="CCD24668.1"/>
    </source>
</evidence>
<dbReference type="SUPFAM" id="SSF57701">
    <property type="entry name" value="Zn2/Cys6 DNA-binding domain"/>
    <property type="match status" value="1"/>
</dbReference>
<evidence type="ECO:0000256" key="5">
    <source>
        <dbReference type="ARBA" id="ARBA00023242"/>
    </source>
</evidence>
<dbReference type="PROSITE" id="PS50048">
    <property type="entry name" value="ZN2_CY6_FUNGAL_2"/>
    <property type="match status" value="1"/>
</dbReference>
<dbReference type="KEGG" id="ndi:NDAI_0D03540"/>
<evidence type="ECO:0000256" key="1">
    <source>
        <dbReference type="ARBA" id="ARBA00004123"/>
    </source>
</evidence>
<keyword evidence="3" id="KW-0862">Zinc</keyword>
<feature type="domain" description="Zn(2)-C6 fungal-type" evidence="7">
    <location>
        <begin position="43"/>
        <end position="72"/>
    </location>
</feature>
<keyword evidence="5" id="KW-0539">Nucleus</keyword>
<keyword evidence="9" id="KW-1185">Reference proteome</keyword>
<dbReference type="OMA" id="HRWEFYV"/>
<comment type="subcellular location">
    <subcellularLocation>
        <location evidence="1">Nucleus</location>
    </subcellularLocation>
</comment>
<evidence type="ECO:0000313" key="9">
    <source>
        <dbReference type="Proteomes" id="UP000000689"/>
    </source>
</evidence>
<dbReference type="GO" id="GO:0045944">
    <property type="term" value="P:positive regulation of transcription by RNA polymerase II"/>
    <property type="evidence" value="ECO:0007669"/>
    <property type="project" value="UniProtKB-ARBA"/>
</dbReference>
<dbReference type="InterPro" id="IPR001138">
    <property type="entry name" value="Zn2Cys6_DnaBD"/>
</dbReference>
<dbReference type="CDD" id="cd12148">
    <property type="entry name" value="fungal_TF_MHR"/>
    <property type="match status" value="1"/>
</dbReference>
<organism evidence="8 9">
    <name type="scientific">Naumovozyma dairenensis (strain ATCC 10597 / BCRC 20456 / CBS 421 / NBRC 0211 / NRRL Y-12639)</name>
    <name type="common">Saccharomyces dairenensis</name>
    <dbReference type="NCBI Taxonomy" id="1071378"/>
    <lineage>
        <taxon>Eukaryota</taxon>
        <taxon>Fungi</taxon>
        <taxon>Dikarya</taxon>
        <taxon>Ascomycota</taxon>
        <taxon>Saccharomycotina</taxon>
        <taxon>Saccharomycetes</taxon>
        <taxon>Saccharomycetales</taxon>
        <taxon>Saccharomycetaceae</taxon>
        <taxon>Naumovozyma</taxon>
    </lineage>
</organism>
<dbReference type="AlphaFoldDB" id="G0WA57"/>
<gene>
    <name evidence="8" type="primary">NDAI0D03540</name>
    <name evidence="8" type="ordered locus">NDAI_0D03540</name>
</gene>
<evidence type="ECO:0000256" key="4">
    <source>
        <dbReference type="ARBA" id="ARBA00023125"/>
    </source>
</evidence>
<feature type="compositionally biased region" description="Basic residues" evidence="6">
    <location>
        <begin position="79"/>
        <end position="88"/>
    </location>
</feature>
<protein>
    <recommendedName>
        <fullName evidence="7">Zn(2)-C6 fungal-type domain-containing protein</fullName>
    </recommendedName>
</protein>
<dbReference type="EMBL" id="HE580270">
    <property type="protein sequence ID" value="CCD24668.1"/>
    <property type="molecule type" value="Genomic_DNA"/>
</dbReference>
<dbReference type="GO" id="GO:0006351">
    <property type="term" value="P:DNA-templated transcription"/>
    <property type="evidence" value="ECO:0007669"/>
    <property type="project" value="InterPro"/>
</dbReference>
<dbReference type="OrthoDB" id="3364175at2759"/>
<dbReference type="CDD" id="cd00067">
    <property type="entry name" value="GAL4"/>
    <property type="match status" value="1"/>
</dbReference>
<dbReference type="eggNOG" id="ENOG502QV4Q">
    <property type="taxonomic scope" value="Eukaryota"/>
</dbReference>
<dbReference type="InterPro" id="IPR050987">
    <property type="entry name" value="AtrR-like"/>
</dbReference>
<keyword evidence="2" id="KW-0479">Metal-binding</keyword>
<dbReference type="GO" id="GO:0003677">
    <property type="term" value="F:DNA binding"/>
    <property type="evidence" value="ECO:0007669"/>
    <property type="project" value="UniProtKB-KW"/>
</dbReference>
<keyword evidence="4" id="KW-0238">DNA-binding</keyword>